<evidence type="ECO:0008006" key="3">
    <source>
        <dbReference type="Google" id="ProtNLM"/>
    </source>
</evidence>
<dbReference type="EMBL" id="PFBD01000012">
    <property type="protein sequence ID" value="PIR87266.1"/>
    <property type="molecule type" value="Genomic_DNA"/>
</dbReference>
<dbReference type="SFLD" id="SFLDS00003">
    <property type="entry name" value="Haloacid_Dehalogenase"/>
    <property type="match status" value="1"/>
</dbReference>
<evidence type="ECO:0000313" key="2">
    <source>
        <dbReference type="Proteomes" id="UP000229526"/>
    </source>
</evidence>
<reference evidence="2" key="1">
    <citation type="submission" date="2017-09" db="EMBL/GenBank/DDBJ databases">
        <title>Depth-based differentiation of microbial function through sediment-hosted aquifers and enrichment of novel symbionts in the deep terrestrial subsurface.</title>
        <authorList>
            <person name="Probst A.J."/>
            <person name="Ladd B."/>
            <person name="Jarett J.K."/>
            <person name="Geller-Mcgrath D.E."/>
            <person name="Sieber C.M.K."/>
            <person name="Emerson J.B."/>
            <person name="Anantharaman K."/>
            <person name="Thomas B.C."/>
            <person name="Malmstrom R."/>
            <person name="Stieglmeier M."/>
            <person name="Klingl A."/>
            <person name="Woyke T."/>
            <person name="Ryan C.M."/>
            <person name="Banfield J.F."/>
        </authorList>
    </citation>
    <scope>NUCLEOTIDE SEQUENCE [LARGE SCALE GENOMIC DNA]</scope>
</reference>
<dbReference type="Gene3D" id="3.40.50.1000">
    <property type="entry name" value="HAD superfamily/HAD-like"/>
    <property type="match status" value="1"/>
</dbReference>
<dbReference type="Pfam" id="PF00702">
    <property type="entry name" value="Hydrolase"/>
    <property type="match status" value="1"/>
</dbReference>
<dbReference type="InterPro" id="IPR006439">
    <property type="entry name" value="HAD-SF_hydro_IA"/>
</dbReference>
<dbReference type="InterPro" id="IPR051806">
    <property type="entry name" value="HAD-like_SPP"/>
</dbReference>
<protein>
    <recommendedName>
        <fullName evidence="3">HAD family phosphatase</fullName>
    </recommendedName>
</protein>
<dbReference type="PANTHER" id="PTHR43481">
    <property type="entry name" value="FRUCTOSE-1-PHOSPHATE PHOSPHATASE"/>
    <property type="match status" value="1"/>
</dbReference>
<accession>A0A2H0UNP1</accession>
<dbReference type="InterPro" id="IPR023198">
    <property type="entry name" value="PGP-like_dom2"/>
</dbReference>
<proteinExistence type="predicted"/>
<dbReference type="SUPFAM" id="SSF56784">
    <property type="entry name" value="HAD-like"/>
    <property type="match status" value="1"/>
</dbReference>
<evidence type="ECO:0000313" key="1">
    <source>
        <dbReference type="EMBL" id="PIR87266.1"/>
    </source>
</evidence>
<comment type="caution">
    <text evidence="1">The sequence shown here is derived from an EMBL/GenBank/DDBJ whole genome shotgun (WGS) entry which is preliminary data.</text>
</comment>
<dbReference type="SFLD" id="SFLDG01129">
    <property type="entry name" value="C1.5:_HAD__Beta-PGM__Phosphata"/>
    <property type="match status" value="1"/>
</dbReference>
<dbReference type="Proteomes" id="UP000229526">
    <property type="component" value="Unassembled WGS sequence"/>
</dbReference>
<dbReference type="InterPro" id="IPR023214">
    <property type="entry name" value="HAD_sf"/>
</dbReference>
<gene>
    <name evidence="1" type="ORF">COU11_01400</name>
</gene>
<organism evidence="1 2">
    <name type="scientific">Candidatus Harrisonbacteria bacterium CG10_big_fil_rev_8_21_14_0_10_49_15</name>
    <dbReference type="NCBI Taxonomy" id="1974587"/>
    <lineage>
        <taxon>Bacteria</taxon>
        <taxon>Candidatus Harrisoniibacteriota</taxon>
    </lineage>
</organism>
<dbReference type="NCBIfam" id="TIGR01509">
    <property type="entry name" value="HAD-SF-IA-v3"/>
    <property type="match status" value="1"/>
</dbReference>
<dbReference type="PANTHER" id="PTHR43481:SF4">
    <property type="entry name" value="GLYCEROL-1-PHOSPHATE PHOSPHOHYDROLASE 1-RELATED"/>
    <property type="match status" value="1"/>
</dbReference>
<dbReference type="AlphaFoldDB" id="A0A2H0UNP1"/>
<sequence>MNRRTVRGVAFDLEGTILSVEEIHFGGFIRAAGEFGLTISFAELRAQIPHAIGGGDLVIAQGLARFIGGGVNADQILACKRRHYWEALNGTDIEPRPGWREVFGQITGTLRLPVAIGSLTPRDQAEVLLERSGVGELISSGRTVLLEDVSRRKPAPDVWHRTAELLGIDPADQLVFEDSPAGVEAARAAGCMVVVVPYHRFPELLYQLVASGAHRLFMDWRELNLLPLIENLEAESL</sequence>
<name>A0A2H0UNP1_9BACT</name>
<dbReference type="GO" id="GO:0050308">
    <property type="term" value="F:sugar-phosphatase activity"/>
    <property type="evidence" value="ECO:0007669"/>
    <property type="project" value="TreeGrafter"/>
</dbReference>
<dbReference type="InterPro" id="IPR036412">
    <property type="entry name" value="HAD-like_sf"/>
</dbReference>
<dbReference type="Gene3D" id="1.10.150.240">
    <property type="entry name" value="Putative phosphatase, domain 2"/>
    <property type="match status" value="1"/>
</dbReference>